<dbReference type="Proteomes" id="UP000507470">
    <property type="component" value="Unassembled WGS sequence"/>
</dbReference>
<proteinExistence type="predicted"/>
<dbReference type="AlphaFoldDB" id="A0A6J8EIF7"/>
<protein>
    <submittedName>
        <fullName evidence="1">Uncharacterized protein</fullName>
    </submittedName>
</protein>
<dbReference type="EMBL" id="CACVKT020009075">
    <property type="protein sequence ID" value="CAC5420188.1"/>
    <property type="molecule type" value="Genomic_DNA"/>
</dbReference>
<sequence>MGNIGTIKDNRRFFPIHQLCSSMTEIICRVLPAVHALSGCDTTSSLFGIGKKSVYKVLKDSALDFSDLYNLGDSDTETAISCSRRFVARLYDQKKKYASCHQDINKLQVKLATSKDSSLVRLPPLKRRFDSISFVPHFRPKFGMLPVLQNHPFLHH</sequence>
<name>A0A6J8EIF7_MYTCO</name>
<accession>A0A6J8EIF7</accession>
<organism evidence="1 2">
    <name type="scientific">Mytilus coruscus</name>
    <name type="common">Sea mussel</name>
    <dbReference type="NCBI Taxonomy" id="42192"/>
    <lineage>
        <taxon>Eukaryota</taxon>
        <taxon>Metazoa</taxon>
        <taxon>Spiralia</taxon>
        <taxon>Lophotrochozoa</taxon>
        <taxon>Mollusca</taxon>
        <taxon>Bivalvia</taxon>
        <taxon>Autobranchia</taxon>
        <taxon>Pteriomorphia</taxon>
        <taxon>Mytilida</taxon>
        <taxon>Mytiloidea</taxon>
        <taxon>Mytilidae</taxon>
        <taxon>Mytilinae</taxon>
        <taxon>Mytilus</taxon>
    </lineage>
</organism>
<reference evidence="1 2" key="1">
    <citation type="submission" date="2020-06" db="EMBL/GenBank/DDBJ databases">
        <authorList>
            <person name="Li R."/>
            <person name="Bekaert M."/>
        </authorList>
    </citation>
    <scope>NUCLEOTIDE SEQUENCE [LARGE SCALE GENOMIC DNA]</scope>
    <source>
        <strain evidence="2">wild</strain>
    </source>
</reference>
<evidence type="ECO:0000313" key="1">
    <source>
        <dbReference type="EMBL" id="CAC5420188.1"/>
    </source>
</evidence>
<gene>
    <name evidence="1" type="ORF">MCOR_52439</name>
</gene>
<keyword evidence="2" id="KW-1185">Reference proteome</keyword>
<dbReference type="OrthoDB" id="7387685at2759"/>
<evidence type="ECO:0000313" key="2">
    <source>
        <dbReference type="Proteomes" id="UP000507470"/>
    </source>
</evidence>